<protein>
    <recommendedName>
        <fullName evidence="1">HTH cro/C1-type domain-containing protein</fullName>
    </recommendedName>
</protein>
<dbReference type="PANTHER" id="PTHR47691">
    <property type="entry name" value="REGULATOR-RELATED"/>
    <property type="match status" value="1"/>
</dbReference>
<dbReference type="PROSITE" id="PS50943">
    <property type="entry name" value="HTH_CROC1"/>
    <property type="match status" value="1"/>
</dbReference>
<dbReference type="Gene3D" id="1.10.260.40">
    <property type="entry name" value="lambda repressor-like DNA-binding domains"/>
    <property type="match status" value="1"/>
</dbReference>
<dbReference type="Pfam" id="PF01381">
    <property type="entry name" value="HTH_3"/>
    <property type="match status" value="1"/>
</dbReference>
<dbReference type="InterPro" id="IPR001387">
    <property type="entry name" value="Cro/C1-type_HTH"/>
</dbReference>
<dbReference type="EMBL" id="AP022870">
    <property type="protein sequence ID" value="BCB78218.1"/>
    <property type="molecule type" value="Genomic_DNA"/>
</dbReference>
<dbReference type="InterPro" id="IPR010982">
    <property type="entry name" value="Lambda_DNA-bd_dom_sf"/>
</dbReference>
<keyword evidence="3" id="KW-1185">Reference proteome</keyword>
<reference evidence="2 3" key="2">
    <citation type="submission" date="2020-03" db="EMBL/GenBank/DDBJ databases">
        <authorList>
            <person name="Ichikawa N."/>
            <person name="Kimura A."/>
            <person name="Kitahashi Y."/>
            <person name="Uohara A."/>
        </authorList>
    </citation>
    <scope>NUCLEOTIDE SEQUENCE [LARGE SCALE GENOMIC DNA]</scope>
    <source>
        <strain evidence="2 3">NBRC 107702</strain>
    </source>
</reference>
<dbReference type="GO" id="GO:0003677">
    <property type="term" value="F:DNA binding"/>
    <property type="evidence" value="ECO:0007669"/>
    <property type="project" value="InterPro"/>
</dbReference>
<dbReference type="SUPFAM" id="SSF47413">
    <property type="entry name" value="lambda repressor-like DNA-binding domains"/>
    <property type="match status" value="1"/>
</dbReference>
<gene>
    <name evidence="2" type="ORF">Pflav_046280</name>
</gene>
<dbReference type="SUPFAM" id="SSF52540">
    <property type="entry name" value="P-loop containing nucleoside triphosphate hydrolases"/>
    <property type="match status" value="1"/>
</dbReference>
<dbReference type="PANTHER" id="PTHR47691:SF3">
    <property type="entry name" value="HTH-TYPE TRANSCRIPTIONAL REGULATOR RV0890C-RELATED"/>
    <property type="match status" value="1"/>
</dbReference>
<dbReference type="PRINTS" id="PR00364">
    <property type="entry name" value="DISEASERSIST"/>
</dbReference>
<evidence type="ECO:0000313" key="3">
    <source>
        <dbReference type="Proteomes" id="UP000502508"/>
    </source>
</evidence>
<dbReference type="Gene3D" id="1.25.40.10">
    <property type="entry name" value="Tetratricopeptide repeat domain"/>
    <property type="match status" value="2"/>
</dbReference>
<dbReference type="Proteomes" id="UP000502508">
    <property type="component" value="Chromosome"/>
</dbReference>
<sequence length="799" mass="86325">MSQEELAAATGVSVRTIQALESGGIRVPRAVTIRLLADAFRLSDEERDGFVRALLRGGATAVDGGSGGPAAAEGPAEVSARHLPRRPVGYVGRGDEERWLRRRIDEAVHTDQPFLAVVDGMAGVGKTALAVSVAHGVGDRFPDAHLFLDLQGHGAAPLSTIDAAAVLLRQLGVERGRIPDDPDDRLALWRAETARRRMLLVLDNAASTAQIEPLLPVDAAALTLVTSRTRLGLLAGAPTLSLMPLDVDDATDLLRQIVGDRIDREVAEAAVVSALCGSLPLAIRLVGQYLASRPLWTVRALVERLRGEVPATIDVAAEGQTVAATFTISYRQLADPTRRMLRLLGAHPSGGFELWTAAAIADLPVDRAQAVLDDLVESHLLWAETPGRYRMHDLVRDFARSLLSPDEAVAATGRLLSYFVATVRWVESTITTWYPRDHDQGPAVTARPFRDHAEGLGWLDDNSPSMAAAIEQACQLPALRRDAGRLGEALFGYHFRQGRHYSAKRLQLRTLEAARQAGDQHMIATTQRLLAGTLLVLGDRAESLRYLKLALRRHRALGDTWAQMRVHANLTSLYRNTGPLADAVESARTAIAAAVAIGDRDSEMSARLDLGHVYRLLGDPRAGIAEARVAVAWARGHSRLYLGRGIHHMALNRLALGHPRVAILLLTRALRLRQETRNPIAEVENRADLCLALAMGGDSAAALDQVRTAVSMMRTLGDLFTTAYAANRLGAALRLAGRPDEARPLHDDALAAATRASLPYERAQAHLALAALADPHATAVVEHRRQARELLVGYGAPVD</sequence>
<dbReference type="InterPro" id="IPR011990">
    <property type="entry name" value="TPR-like_helical_dom_sf"/>
</dbReference>
<dbReference type="KEGG" id="pfla:Pflav_046280"/>
<dbReference type="Pfam" id="PF13374">
    <property type="entry name" value="TPR_10"/>
    <property type="match status" value="1"/>
</dbReference>
<dbReference type="InterPro" id="IPR027417">
    <property type="entry name" value="P-loop_NTPase"/>
</dbReference>
<dbReference type="AlphaFoldDB" id="A0A6F8XWV3"/>
<dbReference type="SUPFAM" id="SSF48452">
    <property type="entry name" value="TPR-like"/>
    <property type="match status" value="2"/>
</dbReference>
<dbReference type="GO" id="GO:0043531">
    <property type="term" value="F:ADP binding"/>
    <property type="evidence" value="ECO:0007669"/>
    <property type="project" value="InterPro"/>
</dbReference>
<evidence type="ECO:0000313" key="2">
    <source>
        <dbReference type="EMBL" id="BCB78218.1"/>
    </source>
</evidence>
<name>A0A6F8XWV3_9ACTN</name>
<organism evidence="2 3">
    <name type="scientific">Phytohabitans flavus</name>
    <dbReference type="NCBI Taxonomy" id="1076124"/>
    <lineage>
        <taxon>Bacteria</taxon>
        <taxon>Bacillati</taxon>
        <taxon>Actinomycetota</taxon>
        <taxon>Actinomycetes</taxon>
        <taxon>Micromonosporales</taxon>
        <taxon>Micromonosporaceae</taxon>
    </lineage>
</organism>
<feature type="domain" description="HTH cro/C1-type" evidence="1">
    <location>
        <begin position="1"/>
        <end position="47"/>
    </location>
</feature>
<dbReference type="Gene3D" id="3.40.50.300">
    <property type="entry name" value="P-loop containing nucleotide triphosphate hydrolases"/>
    <property type="match status" value="1"/>
</dbReference>
<dbReference type="CDD" id="cd00093">
    <property type="entry name" value="HTH_XRE"/>
    <property type="match status" value="1"/>
</dbReference>
<reference evidence="2 3" key="1">
    <citation type="submission" date="2020-03" db="EMBL/GenBank/DDBJ databases">
        <title>Whole genome shotgun sequence of Phytohabitans flavus NBRC 107702.</title>
        <authorList>
            <person name="Komaki H."/>
            <person name="Tamura T."/>
        </authorList>
    </citation>
    <scope>NUCLEOTIDE SEQUENCE [LARGE SCALE GENOMIC DNA]</scope>
    <source>
        <strain evidence="2 3">NBRC 107702</strain>
    </source>
</reference>
<evidence type="ECO:0000259" key="1">
    <source>
        <dbReference type="PROSITE" id="PS50943"/>
    </source>
</evidence>
<accession>A0A6F8XWV3</accession>
<proteinExistence type="predicted"/>